<dbReference type="EMBL" id="CP066681">
    <property type="protein sequence ID" value="QQG35173.1"/>
    <property type="molecule type" value="Genomic_DNA"/>
</dbReference>
<dbReference type="Pfam" id="PF21983">
    <property type="entry name" value="NikA-like"/>
    <property type="match status" value="1"/>
</dbReference>
<dbReference type="AlphaFoldDB" id="A0A7T5R0C3"/>
<name>A0A7T5R0C3_9BACT</name>
<sequence>MSLDHPPIAGEFQDAAEHNASRIRRIGSPPPFSLRLTVEEKALLMSEAKGVPLGAYIRSKLLGGAASHRRSYRSPLKDDKILAQLLGELGKARLANNLNQLAKAANTGSLSVTPETEKAIQDACRDVQWMRDRLIAALGLGPGGPK</sequence>
<accession>A0A7T5R0C3</accession>
<evidence type="ECO:0000313" key="1">
    <source>
        <dbReference type="EMBL" id="QQG35173.1"/>
    </source>
</evidence>
<proteinExistence type="predicted"/>
<reference evidence="1 2" key="1">
    <citation type="submission" date="2020-07" db="EMBL/GenBank/DDBJ databases">
        <title>Huge and variable diversity of episymbiotic CPR bacteria and DPANN archaea in groundwater ecosystems.</title>
        <authorList>
            <person name="He C.Y."/>
            <person name="Keren R."/>
            <person name="Whittaker M."/>
            <person name="Farag I.F."/>
            <person name="Doudna J."/>
            <person name="Cate J.H.D."/>
            <person name="Banfield J.F."/>
        </authorList>
    </citation>
    <scope>NUCLEOTIDE SEQUENCE [LARGE SCALE GENOMIC DNA]</scope>
    <source>
        <strain evidence="1">NC_groundwater_70_Ag_B-0.1um_54_66</strain>
    </source>
</reference>
<gene>
    <name evidence="1" type="primary">mobC</name>
    <name evidence="1" type="ORF">HYS17_06265</name>
</gene>
<dbReference type="Proteomes" id="UP000595362">
    <property type="component" value="Chromosome"/>
</dbReference>
<dbReference type="InterPro" id="IPR053842">
    <property type="entry name" value="NikA-like"/>
</dbReference>
<organism evidence="1 2">
    <name type="scientific">Micavibrio aeruginosavorus</name>
    <dbReference type="NCBI Taxonomy" id="349221"/>
    <lineage>
        <taxon>Bacteria</taxon>
        <taxon>Pseudomonadati</taxon>
        <taxon>Bdellovibrionota</taxon>
        <taxon>Bdellovibrionia</taxon>
        <taxon>Bdellovibrionales</taxon>
        <taxon>Pseudobdellovibrionaceae</taxon>
        <taxon>Micavibrio</taxon>
    </lineage>
</organism>
<evidence type="ECO:0000313" key="2">
    <source>
        <dbReference type="Proteomes" id="UP000595362"/>
    </source>
</evidence>
<protein>
    <submittedName>
        <fullName evidence="1">Plasmid mobilization relaxosome protein MobC</fullName>
    </submittedName>
</protein>